<feature type="region of interest" description="Disordered" evidence="1">
    <location>
        <begin position="1"/>
        <end position="33"/>
    </location>
</feature>
<feature type="compositionally biased region" description="Polar residues" evidence="1">
    <location>
        <begin position="15"/>
        <end position="31"/>
    </location>
</feature>
<reference evidence="2 3" key="1">
    <citation type="journal article" date="2014" name="Agronomy (Basel)">
        <title>A Draft Genome Sequence for Ensete ventricosum, the Drought-Tolerant Tree Against Hunger.</title>
        <authorList>
            <person name="Harrison J."/>
            <person name="Moore K.A."/>
            <person name="Paszkiewicz K."/>
            <person name="Jones T."/>
            <person name="Grant M."/>
            <person name="Ambacheew D."/>
            <person name="Muzemil S."/>
            <person name="Studholme D.J."/>
        </authorList>
    </citation>
    <scope>NUCLEOTIDE SEQUENCE [LARGE SCALE GENOMIC DNA]</scope>
</reference>
<dbReference type="Proteomes" id="UP000287651">
    <property type="component" value="Unassembled WGS sequence"/>
</dbReference>
<sequence>MTRCPGPAGHAPSNGAEQLNSPGRSKGSRTGSWKDLVLLGQGSGVTVHRSAAASALTRRLSPVVGGQEALVEGWPGTSALPHVGSGARHRLDVDER</sequence>
<evidence type="ECO:0000256" key="1">
    <source>
        <dbReference type="SAM" id="MobiDB-lite"/>
    </source>
</evidence>
<name>A0A427ANA9_ENSVE</name>
<gene>
    <name evidence="2" type="ORF">B296_00006761</name>
</gene>
<dbReference type="EMBL" id="AMZH03001863">
    <property type="protein sequence ID" value="RRT77700.1"/>
    <property type="molecule type" value="Genomic_DNA"/>
</dbReference>
<evidence type="ECO:0000313" key="3">
    <source>
        <dbReference type="Proteomes" id="UP000287651"/>
    </source>
</evidence>
<organism evidence="2 3">
    <name type="scientific">Ensete ventricosum</name>
    <name type="common">Abyssinian banana</name>
    <name type="synonym">Musa ensete</name>
    <dbReference type="NCBI Taxonomy" id="4639"/>
    <lineage>
        <taxon>Eukaryota</taxon>
        <taxon>Viridiplantae</taxon>
        <taxon>Streptophyta</taxon>
        <taxon>Embryophyta</taxon>
        <taxon>Tracheophyta</taxon>
        <taxon>Spermatophyta</taxon>
        <taxon>Magnoliopsida</taxon>
        <taxon>Liliopsida</taxon>
        <taxon>Zingiberales</taxon>
        <taxon>Musaceae</taxon>
        <taxon>Ensete</taxon>
    </lineage>
</organism>
<accession>A0A427ANA9</accession>
<comment type="caution">
    <text evidence="2">The sequence shown here is derived from an EMBL/GenBank/DDBJ whole genome shotgun (WGS) entry which is preliminary data.</text>
</comment>
<feature type="region of interest" description="Disordered" evidence="1">
    <location>
        <begin position="75"/>
        <end position="96"/>
    </location>
</feature>
<evidence type="ECO:0000313" key="2">
    <source>
        <dbReference type="EMBL" id="RRT77700.1"/>
    </source>
</evidence>
<dbReference type="AlphaFoldDB" id="A0A427ANA9"/>
<proteinExistence type="predicted"/>
<protein>
    <submittedName>
        <fullName evidence="2">Uncharacterized protein</fullName>
    </submittedName>
</protein>